<evidence type="ECO:0000256" key="1">
    <source>
        <dbReference type="ARBA" id="ARBA00009437"/>
    </source>
</evidence>
<gene>
    <name evidence="8" type="ORF">GA0061105_10133</name>
</gene>
<evidence type="ECO:0000256" key="2">
    <source>
        <dbReference type="ARBA" id="ARBA00022458"/>
    </source>
</evidence>
<dbReference type="Gene3D" id="1.10.10.10">
    <property type="entry name" value="Winged helix-like DNA-binding domain superfamily/Winged helix DNA-binding domain"/>
    <property type="match status" value="1"/>
</dbReference>
<evidence type="ECO:0000313" key="8">
    <source>
        <dbReference type="EMBL" id="SCB56205.1"/>
    </source>
</evidence>
<evidence type="ECO:0000256" key="4">
    <source>
        <dbReference type="ARBA" id="ARBA00023125"/>
    </source>
</evidence>
<dbReference type="EMBL" id="FMAJ01000001">
    <property type="protein sequence ID" value="SCB56205.1"/>
    <property type="molecule type" value="Genomic_DNA"/>
</dbReference>
<evidence type="ECO:0000256" key="6">
    <source>
        <dbReference type="ARBA" id="ARBA00023163"/>
    </source>
</evidence>
<name>A0A1C3XVF5_9HYPH</name>
<protein>
    <submittedName>
        <fullName evidence="8">DNA-binding transcriptional regulator, LysR family</fullName>
    </submittedName>
</protein>
<accession>A0A1C3XVF5</accession>
<evidence type="ECO:0000259" key="7">
    <source>
        <dbReference type="PROSITE" id="PS50931"/>
    </source>
</evidence>
<dbReference type="PANTHER" id="PTHR30118">
    <property type="entry name" value="HTH-TYPE TRANSCRIPTIONAL REGULATOR LEUO-RELATED"/>
    <property type="match status" value="1"/>
</dbReference>
<dbReference type="GO" id="GO:0003700">
    <property type="term" value="F:DNA-binding transcription factor activity"/>
    <property type="evidence" value="ECO:0007669"/>
    <property type="project" value="InterPro"/>
</dbReference>
<dbReference type="InterPro" id="IPR005119">
    <property type="entry name" value="LysR_subst-bd"/>
</dbReference>
<dbReference type="RefSeq" id="WP_092747233.1">
    <property type="nucleotide sequence ID" value="NZ_FMAJ01000001.1"/>
</dbReference>
<dbReference type="PANTHER" id="PTHR30118:SF15">
    <property type="entry name" value="TRANSCRIPTIONAL REGULATORY PROTEIN"/>
    <property type="match status" value="1"/>
</dbReference>
<reference evidence="8 9" key="1">
    <citation type="submission" date="2016-08" db="EMBL/GenBank/DDBJ databases">
        <authorList>
            <person name="Seilhamer J.J."/>
        </authorList>
    </citation>
    <scope>NUCLEOTIDE SEQUENCE [LARGE SCALE GENOMIC DNA]</scope>
    <source>
        <strain evidence="8 9">HBR26</strain>
    </source>
</reference>
<dbReference type="InterPro" id="IPR037402">
    <property type="entry name" value="YidZ_PBP2"/>
</dbReference>
<dbReference type="Pfam" id="PF00126">
    <property type="entry name" value="HTH_1"/>
    <property type="match status" value="1"/>
</dbReference>
<dbReference type="GO" id="GO:0003677">
    <property type="term" value="F:DNA binding"/>
    <property type="evidence" value="ECO:0007669"/>
    <property type="project" value="UniProtKB-KW"/>
</dbReference>
<dbReference type="SUPFAM" id="SSF46785">
    <property type="entry name" value="Winged helix' DNA-binding domain"/>
    <property type="match status" value="1"/>
</dbReference>
<dbReference type="AlphaFoldDB" id="A0A1C3XVF5"/>
<dbReference type="SUPFAM" id="SSF53850">
    <property type="entry name" value="Periplasmic binding protein-like II"/>
    <property type="match status" value="1"/>
</dbReference>
<evidence type="ECO:0000313" key="9">
    <source>
        <dbReference type="Proteomes" id="UP000198723"/>
    </source>
</evidence>
<keyword evidence="5" id="KW-0010">Activator</keyword>
<dbReference type="Pfam" id="PF03466">
    <property type="entry name" value="LysR_substrate"/>
    <property type="match status" value="1"/>
</dbReference>
<dbReference type="CDD" id="cd08417">
    <property type="entry name" value="PBP2_Nitroaromatics_like"/>
    <property type="match status" value="1"/>
</dbReference>
<keyword evidence="6" id="KW-0804">Transcription</keyword>
<evidence type="ECO:0000256" key="5">
    <source>
        <dbReference type="ARBA" id="ARBA00023159"/>
    </source>
</evidence>
<keyword evidence="4 8" id="KW-0238">DNA-binding</keyword>
<evidence type="ECO:0000256" key="3">
    <source>
        <dbReference type="ARBA" id="ARBA00023015"/>
    </source>
</evidence>
<dbReference type="InterPro" id="IPR050389">
    <property type="entry name" value="LysR-type_TF"/>
</dbReference>
<keyword evidence="3" id="KW-0805">Transcription regulation</keyword>
<keyword evidence="2" id="KW-0536">Nodulation</keyword>
<feature type="domain" description="HTH lysR-type" evidence="7">
    <location>
        <begin position="10"/>
        <end position="67"/>
    </location>
</feature>
<dbReference type="STRING" id="1138170.GA0061105_10133"/>
<dbReference type="Proteomes" id="UP000198723">
    <property type="component" value="Unassembled WGS sequence"/>
</dbReference>
<dbReference type="PROSITE" id="PS50931">
    <property type="entry name" value="HTH_LYSR"/>
    <property type="match status" value="1"/>
</dbReference>
<comment type="similarity">
    <text evidence="1">Belongs to the LysR transcriptional regulatory family.</text>
</comment>
<dbReference type="Gene3D" id="3.40.190.10">
    <property type="entry name" value="Periplasmic binding protein-like II"/>
    <property type="match status" value="2"/>
</dbReference>
<organism evidence="8 9">
    <name type="scientific">Rhizobium aethiopicum</name>
    <dbReference type="NCBI Taxonomy" id="1138170"/>
    <lineage>
        <taxon>Bacteria</taxon>
        <taxon>Pseudomonadati</taxon>
        <taxon>Pseudomonadota</taxon>
        <taxon>Alphaproteobacteria</taxon>
        <taxon>Hyphomicrobiales</taxon>
        <taxon>Rhizobiaceae</taxon>
        <taxon>Rhizobium/Agrobacterium group</taxon>
        <taxon>Rhizobium</taxon>
    </lineage>
</organism>
<dbReference type="InterPro" id="IPR000847">
    <property type="entry name" value="LysR_HTH_N"/>
</dbReference>
<dbReference type="InterPro" id="IPR036390">
    <property type="entry name" value="WH_DNA-bd_sf"/>
</dbReference>
<dbReference type="InterPro" id="IPR036388">
    <property type="entry name" value="WH-like_DNA-bd_sf"/>
</dbReference>
<sequence>MLNLADLSRTDLNLLVLFEAVLEERHVGRAAERLNLTSSAVSHGLGRLRRLMNDPLFLRTPKGVVPTARALELAAPIADVLARVRSVLSAAEPFDPARSTRRFTIGAPDGISAVLLAPVIAELSRTAPGIDIGIRQLLPAPGEASPERAWRGAFADLDERVTDIAVIPTGHIPERFHVSGLYDEDFVVAMRAGHAFAGEPTLARYGELQHLVVSLGGDPHGFVDEALARLGGTRRVALTVPNFMFALAILAETDLLCALPRRFAAMHAARLGLECVDAPLELTRFRINAVLPKVALMDAGVAWLLAILEKAQPPLPPAGRSPAAI</sequence>
<proteinExistence type="inferred from homology"/>